<feature type="repeat" description="ANK" evidence="3">
    <location>
        <begin position="1300"/>
        <end position="1332"/>
    </location>
</feature>
<evidence type="ECO:0000313" key="7">
    <source>
        <dbReference type="EMBL" id="KGO51349.1"/>
    </source>
</evidence>
<evidence type="ECO:0000256" key="3">
    <source>
        <dbReference type="PROSITE-ProRule" id="PRU00023"/>
    </source>
</evidence>
<feature type="domain" description="DUF7069" evidence="5">
    <location>
        <begin position="597"/>
        <end position="652"/>
    </location>
</feature>
<feature type="repeat" description="ANK" evidence="3">
    <location>
        <begin position="1003"/>
        <end position="1035"/>
    </location>
</feature>
<dbReference type="InterPro" id="IPR027417">
    <property type="entry name" value="P-loop_NTPase"/>
</dbReference>
<feature type="repeat" description="ANK" evidence="3">
    <location>
        <begin position="1333"/>
        <end position="1365"/>
    </location>
</feature>
<evidence type="ECO:0000259" key="6">
    <source>
        <dbReference type="Pfam" id="PF24883"/>
    </source>
</evidence>
<proteinExistence type="predicted"/>
<feature type="repeat" description="ANK" evidence="3">
    <location>
        <begin position="1104"/>
        <end position="1136"/>
    </location>
</feature>
<dbReference type="Proteomes" id="UP000030143">
    <property type="component" value="Unassembled WGS sequence"/>
</dbReference>
<dbReference type="InterPro" id="IPR000845">
    <property type="entry name" value="Nucleoside_phosphorylase_d"/>
</dbReference>
<keyword evidence="2 3" id="KW-0040">ANK repeat</keyword>
<dbReference type="Pfam" id="PF23239">
    <property type="entry name" value="DUF7069"/>
    <property type="match status" value="1"/>
</dbReference>
<dbReference type="RefSeq" id="XP_016594302.1">
    <property type="nucleotide sequence ID" value="XM_016738193.1"/>
</dbReference>
<feature type="repeat" description="ANK" evidence="3">
    <location>
        <begin position="1432"/>
        <end position="1464"/>
    </location>
</feature>
<dbReference type="EMBL" id="JQFZ01000288">
    <property type="protein sequence ID" value="KGO51349.1"/>
    <property type="molecule type" value="Genomic_DNA"/>
</dbReference>
<dbReference type="InterPro" id="IPR002110">
    <property type="entry name" value="Ankyrin_rpt"/>
</dbReference>
<dbReference type="HOGENOM" id="CLU_000288_34_2_1"/>
<feature type="repeat" description="ANK" evidence="3">
    <location>
        <begin position="938"/>
        <end position="970"/>
    </location>
</feature>
<organism evidence="7 8">
    <name type="scientific">Penicillium expansum</name>
    <name type="common">Blue mold rot fungus</name>
    <dbReference type="NCBI Taxonomy" id="27334"/>
    <lineage>
        <taxon>Eukaryota</taxon>
        <taxon>Fungi</taxon>
        <taxon>Dikarya</taxon>
        <taxon>Ascomycota</taxon>
        <taxon>Pezizomycotina</taxon>
        <taxon>Eurotiomycetes</taxon>
        <taxon>Eurotiomycetidae</taxon>
        <taxon>Eurotiales</taxon>
        <taxon>Aspergillaceae</taxon>
        <taxon>Penicillium</taxon>
    </lineage>
</organism>
<dbReference type="Pfam" id="PF24883">
    <property type="entry name" value="NPHP3_N"/>
    <property type="match status" value="1"/>
</dbReference>
<dbReference type="GO" id="GO:0003824">
    <property type="term" value="F:catalytic activity"/>
    <property type="evidence" value="ECO:0007669"/>
    <property type="project" value="InterPro"/>
</dbReference>
<dbReference type="SUPFAM" id="SSF53167">
    <property type="entry name" value="Purine and uridine phosphorylases"/>
    <property type="match status" value="1"/>
</dbReference>
<dbReference type="PROSITE" id="PS50297">
    <property type="entry name" value="ANK_REP_REGION"/>
    <property type="match status" value="12"/>
</dbReference>
<dbReference type="Gene3D" id="1.25.40.20">
    <property type="entry name" value="Ankyrin repeat-containing domain"/>
    <property type="match status" value="4"/>
</dbReference>
<dbReference type="SUPFAM" id="SSF52540">
    <property type="entry name" value="P-loop containing nucleoside triphosphate hydrolases"/>
    <property type="match status" value="1"/>
</dbReference>
<dbReference type="Pfam" id="PF01048">
    <property type="entry name" value="PNP_UDP_1"/>
    <property type="match status" value="1"/>
</dbReference>
<dbReference type="VEuPathDB" id="FungiDB:PEXP_007860"/>
<name>A0A0A2J7N3_PENEN</name>
<dbReference type="Gene3D" id="3.40.50.1580">
    <property type="entry name" value="Nucleoside phosphorylase domain"/>
    <property type="match status" value="1"/>
</dbReference>
<protein>
    <submittedName>
        <fullName evidence="7">Uncharacterized protein</fullName>
    </submittedName>
</protein>
<dbReference type="InterPro" id="IPR056884">
    <property type="entry name" value="NPHP3-like_N"/>
</dbReference>
<feature type="repeat" description="ANK" evidence="3">
    <location>
        <begin position="1234"/>
        <end position="1266"/>
    </location>
</feature>
<feature type="repeat" description="ANK" evidence="3">
    <location>
        <begin position="908"/>
        <end position="940"/>
    </location>
</feature>
<accession>A0A0A2J7N3</accession>
<dbReference type="GeneID" id="27673612"/>
<feature type="repeat" description="ANK" evidence="3">
    <location>
        <begin position="1072"/>
        <end position="1104"/>
    </location>
</feature>
<evidence type="ECO:0000256" key="1">
    <source>
        <dbReference type="ARBA" id="ARBA00022737"/>
    </source>
</evidence>
<dbReference type="GO" id="GO:0009116">
    <property type="term" value="P:nucleoside metabolic process"/>
    <property type="evidence" value="ECO:0007669"/>
    <property type="project" value="InterPro"/>
</dbReference>
<evidence type="ECO:0000256" key="2">
    <source>
        <dbReference type="ARBA" id="ARBA00023043"/>
    </source>
</evidence>
<keyword evidence="1" id="KW-0677">Repeat</keyword>
<feature type="repeat" description="ANK" evidence="3">
    <location>
        <begin position="1267"/>
        <end position="1299"/>
    </location>
</feature>
<dbReference type="PANTHER" id="PTHR24198">
    <property type="entry name" value="ANKYRIN REPEAT AND PROTEIN KINASE DOMAIN-CONTAINING PROTEIN"/>
    <property type="match status" value="1"/>
</dbReference>
<dbReference type="PANTHER" id="PTHR24198:SF165">
    <property type="entry name" value="ANKYRIN REPEAT-CONTAINING PROTEIN-RELATED"/>
    <property type="match status" value="1"/>
</dbReference>
<feature type="domain" description="Nucleoside phosphorylase" evidence="4">
    <location>
        <begin position="10"/>
        <end position="290"/>
    </location>
</feature>
<dbReference type="InterPro" id="IPR035994">
    <property type="entry name" value="Nucleoside_phosphorylase_sf"/>
</dbReference>
<dbReference type="PRINTS" id="PR01415">
    <property type="entry name" value="ANKYRIN"/>
</dbReference>
<feature type="domain" description="Nephrocystin 3-like N-terminal" evidence="6">
    <location>
        <begin position="384"/>
        <end position="565"/>
    </location>
</feature>
<feature type="repeat" description="ANK" evidence="3">
    <location>
        <begin position="970"/>
        <end position="1002"/>
    </location>
</feature>
<dbReference type="SUPFAM" id="SSF48403">
    <property type="entry name" value="Ankyrin repeat"/>
    <property type="match status" value="2"/>
</dbReference>
<dbReference type="InterPro" id="IPR055497">
    <property type="entry name" value="DUF7069"/>
</dbReference>
<evidence type="ECO:0000259" key="4">
    <source>
        <dbReference type="Pfam" id="PF01048"/>
    </source>
</evidence>
<dbReference type="SMART" id="SM00248">
    <property type="entry name" value="ANK"/>
    <property type="match status" value="16"/>
</dbReference>
<feature type="repeat" description="ANK" evidence="3">
    <location>
        <begin position="1366"/>
        <end position="1398"/>
    </location>
</feature>
<feature type="repeat" description="ANK" evidence="3">
    <location>
        <begin position="1168"/>
        <end position="1200"/>
    </location>
</feature>
<comment type="caution">
    <text evidence="7">The sequence shown here is derived from an EMBL/GenBank/DDBJ whole genome shotgun (WGS) entry which is preliminary data.</text>
</comment>
<evidence type="ECO:0000313" key="8">
    <source>
        <dbReference type="Proteomes" id="UP000030143"/>
    </source>
</evidence>
<evidence type="ECO:0000259" key="5">
    <source>
        <dbReference type="Pfam" id="PF23239"/>
    </source>
</evidence>
<dbReference type="InterPro" id="IPR036770">
    <property type="entry name" value="Ankyrin_rpt-contain_sf"/>
</dbReference>
<dbReference type="Pfam" id="PF12796">
    <property type="entry name" value="Ank_2"/>
    <property type="match status" value="5"/>
</dbReference>
<dbReference type="Gene3D" id="3.40.50.300">
    <property type="entry name" value="P-loop containing nucleotide triphosphate hydrolases"/>
    <property type="match status" value="1"/>
</dbReference>
<sequence length="1467" mass="162729">MSDPRSYNVGWICALGVEYVAAQEFLDEEHDKPSFVSPNDTNEYALGKMGDHKVVIAVLPDGEYGTASAATVAANMMNSFPNVRIGLMVGIGGGAPSHTHDIRLGDIVVSAPRNGTGGVFQYDFGKVIQEQTFQHTGFLNQPPSILRGAVAGVQAQYERKGHQIEEAINIVLHNNPRLRQKYGRPESKMDTLFRSDVIHEAACAAGSCTQVASNLVARRERTAHEDNPAIHYGLVASANQLMKDASIRDRLTAEKDVLCFEMEAGGLMNTFPCLVIRGICDYSDSHKNKGWQGHAAMVAAAYARDVLQRIQLSRVEAEERISQVISDHFKGNKELLDRAYAHQEYQYNEQKEQMLADKRQRCHRMFKTSNYEEQKNVNLQRAEGTCKWALQSFEYVRWCESNCNDLLWVSADPGCGKSVLARSIIDEWAQNPPSPGLTVCYFFFKENDKQNNLATALCSVLHQLFSQQPWLLELAIKPWEQNGDSLRQDVNELWEIFLKATSGNHPMGSSLTVQGTRSSKTICIFDALDECRESDQDYLIRKFILFHSKQHSTQDTYLKFLVTSRPYNSIENHFRTITDSLPYLHLKGEEENDQLHEEINTVVKIQVENLAETARLSSDVREKIEQHLLQLKHRTYLWLHLAMDDIRSTFENSLRPADELIEMIPPSVDEAYEKILRRVPSNKISEVRKVFQILLGARRPLTITEMAMALGISARSDSRTAAEAGIDPTLLERLLPSLCGLFVFFNNSKVYLIHLTARDYLLRETYTSHPLSTFSCSFTDVEDEMAQICLRYFDIEDFDSYDTLQSSNSPPFGKYSGVYWNSHVRHMSSIAAQEVRDLLYRVYSAKRKKLATRFGLSSPFFSKVMPPLGPGSKPELDSMQIAAIMGHRQEVLRLLLEGESKLKLAEYTTYHPLELAAEAGHSAVVLLILNNGGDVNACNGSALIAACVSNHSDIVQILLRHGADVNQRSESGTALAHACARDSIQIVQTLLSHGADPNISDSLGKIPLHSACGGGNEKMAVMLLEYGADINARDELGCNVLEATCIGGAANEKIILLLLEHGFDINTTETADGRSFLYNAFHNQDDKLMHILLKHGAGVNTRTSGMTILCFATSKRRSKVVEMMLDHGADVNARTEDSKRFQLPRELPSKTAQMLLNHGIDVNADHSIGTSALHIACLNQDNDLVQILLRHGADVNSQDQMGTSALNIACTNQYNDIVQTLLKHGADVNVLNQIGTSALDVACVIQNHHLVQTLLKHGADVNSQNLKGKSILQIACLAGNEGIVQTLLEHGANANLHDQVGTSALHIACANQDNRLVEILLKHRADVNSESLKGKSVLQIACLAGNENVVQTLLEHGADANLYDRTELSNLEIASLAQNNKLVQMLLKYGADVNAQSPNRRSFLEANCAAGNEEIVQILLDLGADRDIEGGRHSSALQIAELEGHKKIVQILLEHGAELQAIRNFLS</sequence>
<gene>
    <name evidence="7" type="ORF">PEX2_009160</name>
</gene>
<dbReference type="STRING" id="27334.A0A0A2J7N3"/>
<dbReference type="PROSITE" id="PS50088">
    <property type="entry name" value="ANK_REPEAT"/>
    <property type="match status" value="14"/>
</dbReference>
<dbReference type="Pfam" id="PF00023">
    <property type="entry name" value="Ank"/>
    <property type="match status" value="1"/>
</dbReference>
<reference evidence="7 8" key="1">
    <citation type="journal article" date="2015" name="Mol. Plant Microbe Interact.">
        <title>Genome, transcriptome, and functional analyses of Penicillium expansum provide new insights into secondary metabolism and pathogenicity.</title>
        <authorList>
            <person name="Ballester A.R."/>
            <person name="Marcet-Houben M."/>
            <person name="Levin E."/>
            <person name="Sela N."/>
            <person name="Selma-Lazaro C."/>
            <person name="Carmona L."/>
            <person name="Wisniewski M."/>
            <person name="Droby S."/>
            <person name="Gonzalez-Candelas L."/>
            <person name="Gabaldon T."/>
        </authorList>
    </citation>
    <scope>NUCLEOTIDE SEQUENCE [LARGE SCALE GENOMIC DNA]</scope>
    <source>
        <strain evidence="7 8">MD-8</strain>
    </source>
</reference>
<feature type="repeat" description="ANK" evidence="3">
    <location>
        <begin position="1201"/>
        <end position="1233"/>
    </location>
</feature>
<keyword evidence="8" id="KW-1185">Reference proteome</keyword>